<proteinExistence type="predicted"/>
<dbReference type="EMBL" id="UYYB01009243">
    <property type="protein sequence ID" value="VDM68569.1"/>
    <property type="molecule type" value="Genomic_DNA"/>
</dbReference>
<evidence type="ECO:0000313" key="2">
    <source>
        <dbReference type="Proteomes" id="UP000270094"/>
    </source>
</evidence>
<reference evidence="1 2" key="1">
    <citation type="submission" date="2018-11" db="EMBL/GenBank/DDBJ databases">
        <authorList>
            <consortium name="Pathogen Informatics"/>
        </authorList>
    </citation>
    <scope>NUCLEOTIDE SEQUENCE [LARGE SCALE GENOMIC DNA]</scope>
</reference>
<gene>
    <name evidence="1" type="ORF">SVUK_LOCUS3567</name>
</gene>
<protein>
    <submittedName>
        <fullName evidence="1">Uncharacterized protein</fullName>
    </submittedName>
</protein>
<keyword evidence="2" id="KW-1185">Reference proteome</keyword>
<accession>A0A3P7INM1</accession>
<dbReference type="Proteomes" id="UP000270094">
    <property type="component" value="Unassembled WGS sequence"/>
</dbReference>
<name>A0A3P7INM1_STRVU</name>
<organism evidence="1 2">
    <name type="scientific">Strongylus vulgaris</name>
    <name type="common">Blood worm</name>
    <dbReference type="NCBI Taxonomy" id="40348"/>
    <lineage>
        <taxon>Eukaryota</taxon>
        <taxon>Metazoa</taxon>
        <taxon>Ecdysozoa</taxon>
        <taxon>Nematoda</taxon>
        <taxon>Chromadorea</taxon>
        <taxon>Rhabditida</taxon>
        <taxon>Rhabditina</taxon>
        <taxon>Rhabditomorpha</taxon>
        <taxon>Strongyloidea</taxon>
        <taxon>Strongylidae</taxon>
        <taxon>Strongylus</taxon>
    </lineage>
</organism>
<dbReference type="AlphaFoldDB" id="A0A3P7INM1"/>
<sequence length="182" mass="20431">MLQNTCRAKKVCIGIVKLRKVAFTFRSQSRSVSASQHNASVSISQSTTKKSEVLTVKHFSHDPCDEMTTAVDEHRDFVQNKKVQGIPIAYVGKLYRTAASGKTIYHGMTLAVADCCSFEAQLHERQLGYGDPRCDSSALISNCSWMINTEFTEERSPRSLTKVLLKADEQVLWIPIEMNTRN</sequence>
<evidence type="ECO:0000313" key="1">
    <source>
        <dbReference type="EMBL" id="VDM68569.1"/>
    </source>
</evidence>